<feature type="region of interest" description="Disordered" evidence="1">
    <location>
        <begin position="1"/>
        <end position="53"/>
    </location>
</feature>
<dbReference type="GO" id="GO:0000502">
    <property type="term" value="C:proteasome complex"/>
    <property type="evidence" value="ECO:0007669"/>
    <property type="project" value="UniProtKB-KW"/>
</dbReference>
<keyword evidence="3" id="KW-1185">Reference proteome</keyword>
<keyword evidence="2" id="KW-0647">Proteasome</keyword>
<evidence type="ECO:0000256" key="1">
    <source>
        <dbReference type="SAM" id="MobiDB-lite"/>
    </source>
</evidence>
<dbReference type="Proteomes" id="UP000595437">
    <property type="component" value="Chromosome 18"/>
</dbReference>
<dbReference type="AlphaFoldDB" id="A0A7T8GPV6"/>
<dbReference type="EMBL" id="CP045907">
    <property type="protein sequence ID" value="QQP35416.1"/>
    <property type="molecule type" value="Genomic_DNA"/>
</dbReference>
<dbReference type="OrthoDB" id="431557at2759"/>
<proteinExistence type="predicted"/>
<accession>A0A7T8GPV6</accession>
<evidence type="ECO:0000313" key="3">
    <source>
        <dbReference type="Proteomes" id="UP000595437"/>
    </source>
</evidence>
<protein>
    <submittedName>
        <fullName evidence="2">Proteasome subunit alpha type</fullName>
    </submittedName>
</protein>
<feature type="non-terminal residue" evidence="2">
    <location>
        <position position="74"/>
    </location>
</feature>
<evidence type="ECO:0000313" key="2">
    <source>
        <dbReference type="EMBL" id="QQP35416.1"/>
    </source>
</evidence>
<sequence>MSRGSSAGFDHHITRSSAPRAASTKVGRPAWASEAVTPPSWPPEEDGSSVSNLHALSPRLGCVMTGLVSDSRSQ</sequence>
<gene>
    <name evidence="2" type="ORF">FKW44_023635</name>
</gene>
<organism evidence="2 3">
    <name type="scientific">Caligus rogercresseyi</name>
    <name type="common">Sea louse</name>
    <dbReference type="NCBI Taxonomy" id="217165"/>
    <lineage>
        <taxon>Eukaryota</taxon>
        <taxon>Metazoa</taxon>
        <taxon>Ecdysozoa</taxon>
        <taxon>Arthropoda</taxon>
        <taxon>Crustacea</taxon>
        <taxon>Multicrustacea</taxon>
        <taxon>Hexanauplia</taxon>
        <taxon>Copepoda</taxon>
        <taxon>Siphonostomatoida</taxon>
        <taxon>Caligidae</taxon>
        <taxon>Caligus</taxon>
    </lineage>
</organism>
<reference evidence="3" key="1">
    <citation type="submission" date="2021-01" db="EMBL/GenBank/DDBJ databases">
        <title>Caligus Genome Assembly.</title>
        <authorList>
            <person name="Gallardo-Escarate C."/>
        </authorList>
    </citation>
    <scope>NUCLEOTIDE SEQUENCE [LARGE SCALE GENOMIC DNA]</scope>
</reference>
<name>A0A7T8GPV6_CALRO</name>